<evidence type="ECO:0000256" key="14">
    <source>
        <dbReference type="ARBA" id="ARBA00034634"/>
    </source>
</evidence>
<evidence type="ECO:0000256" key="9">
    <source>
        <dbReference type="ARBA" id="ARBA00022951"/>
    </source>
</evidence>
<evidence type="ECO:0000259" key="18">
    <source>
        <dbReference type="Pfam" id="PF01545"/>
    </source>
</evidence>
<comment type="similarity">
    <text evidence="4 16">Belongs to the cation diffusion facilitator (CDF) transporter (TC 2.A.4) family. SLC30A subfamily.</text>
</comment>
<dbReference type="Pfam" id="PF01545">
    <property type="entry name" value="Cation_efflux"/>
    <property type="match status" value="1"/>
</dbReference>
<dbReference type="GO" id="GO:0005385">
    <property type="term" value="F:zinc ion transmembrane transporter activity"/>
    <property type="evidence" value="ECO:0007669"/>
    <property type="project" value="UniProtKB-UniRule"/>
</dbReference>
<proteinExistence type="inferred from homology"/>
<feature type="compositionally biased region" description="Basic and acidic residues" evidence="17">
    <location>
        <begin position="198"/>
        <end position="212"/>
    </location>
</feature>
<comment type="caution">
    <text evidence="19">The sequence shown here is derived from an EMBL/GenBank/DDBJ whole genome shotgun (WGS) entry which is preliminary data.</text>
</comment>
<evidence type="ECO:0000256" key="4">
    <source>
        <dbReference type="ARBA" id="ARBA00008873"/>
    </source>
</evidence>
<evidence type="ECO:0000256" key="2">
    <source>
        <dbReference type="ARBA" id="ARBA00004369"/>
    </source>
</evidence>
<keyword evidence="10 16" id="KW-1133">Transmembrane helix</keyword>
<keyword evidence="12 16" id="KW-0472">Membrane</keyword>
<feature type="compositionally biased region" description="Basic residues" evidence="17">
    <location>
        <begin position="213"/>
        <end position="222"/>
    </location>
</feature>
<evidence type="ECO:0000256" key="8">
    <source>
        <dbReference type="ARBA" id="ARBA00022906"/>
    </source>
</evidence>
<keyword evidence="6 16" id="KW-0813">Transport</keyword>
<organism evidence="19 20">
    <name type="scientific">Engystomops pustulosus</name>
    <name type="common">Tungara frog</name>
    <name type="synonym">Physalaemus pustulosus</name>
    <dbReference type="NCBI Taxonomy" id="76066"/>
    <lineage>
        <taxon>Eukaryota</taxon>
        <taxon>Metazoa</taxon>
        <taxon>Chordata</taxon>
        <taxon>Craniata</taxon>
        <taxon>Vertebrata</taxon>
        <taxon>Euteleostomi</taxon>
        <taxon>Amphibia</taxon>
        <taxon>Batrachia</taxon>
        <taxon>Anura</taxon>
        <taxon>Neobatrachia</taxon>
        <taxon>Hyloidea</taxon>
        <taxon>Leptodactylidae</taxon>
        <taxon>Leiuperinae</taxon>
        <taxon>Engystomops</taxon>
    </lineage>
</organism>
<evidence type="ECO:0000256" key="16">
    <source>
        <dbReference type="RuleBase" id="RU369017"/>
    </source>
</evidence>
<evidence type="ECO:0000256" key="7">
    <source>
        <dbReference type="ARBA" id="ARBA00022692"/>
    </source>
</evidence>
<feature type="transmembrane region" description="Helical" evidence="16">
    <location>
        <begin position="261"/>
        <end position="278"/>
    </location>
</feature>
<keyword evidence="7 16" id="KW-0812">Transmembrane</keyword>
<evidence type="ECO:0000256" key="11">
    <source>
        <dbReference type="ARBA" id="ARBA00023065"/>
    </source>
</evidence>
<evidence type="ECO:0000256" key="3">
    <source>
        <dbReference type="ARBA" id="ARBA00004541"/>
    </source>
</evidence>
<comment type="subcellular location">
    <subcellularLocation>
        <location evidence="3">Cytoplasmic vesicle</location>
    </subcellularLocation>
    <subcellularLocation>
        <location evidence="16">Golgi apparatus</location>
        <location evidence="16">trans-Golgi network membrane</location>
        <topology evidence="16">Multi-pass membrane protein</topology>
    </subcellularLocation>
    <subcellularLocation>
        <location evidence="1">Membrane</location>
        <topology evidence="1">Multi-pass membrane protein</topology>
    </subcellularLocation>
    <subcellularLocation>
        <location evidence="2">Sarcoplasmic reticulum</location>
    </subcellularLocation>
</comment>
<dbReference type="InterPro" id="IPR045316">
    <property type="entry name" value="Msc2-like"/>
</dbReference>
<dbReference type="Gene3D" id="1.20.1510.10">
    <property type="entry name" value="Cation efflux protein transmembrane domain"/>
    <property type="match status" value="1"/>
</dbReference>
<feature type="transmembrane region" description="Helical" evidence="16">
    <location>
        <begin position="141"/>
        <end position="159"/>
    </location>
</feature>
<evidence type="ECO:0000313" key="20">
    <source>
        <dbReference type="Proteomes" id="UP000824782"/>
    </source>
</evidence>
<dbReference type="PANTHER" id="PTHR45755:SF4">
    <property type="entry name" value="ZINC TRANSPORTER 7"/>
    <property type="match status" value="1"/>
</dbReference>
<accession>A0AAV7A9L6</accession>
<feature type="compositionally biased region" description="Basic residues" evidence="17">
    <location>
        <begin position="187"/>
        <end position="197"/>
    </location>
</feature>
<feature type="transmembrane region" description="Helical" evidence="16">
    <location>
        <begin position="37"/>
        <end position="57"/>
    </location>
</feature>
<dbReference type="NCBIfam" id="TIGR01297">
    <property type="entry name" value="CDF"/>
    <property type="match status" value="1"/>
</dbReference>
<keyword evidence="8" id="KW-0862">Zinc</keyword>
<keyword evidence="13" id="KW-0968">Cytoplasmic vesicle</keyword>
<dbReference type="Proteomes" id="UP000824782">
    <property type="component" value="Unassembled WGS sequence"/>
</dbReference>
<sequence length="310" mass="33580">MLPLSIKDDEYKPPKFNLLRKVSGWIRSIFSDSTSRNLFCFLCLNLSFAFVELFYGIWSNSLGLISDSFHMFFDCTALLAGLAASVISRWKTNEAFSYGYVRAEVLAGFVNGLFLIFTAFFIFSEGVERALDTPEVHHERLLPVSVLGFLVNLIGIFVFQHGGNHGHSHDGGHGHSHSLFNGSVSHGHSHSGGHGHSHGGDHGHSHSGDHGHGHGGGHHGHSHGGDHGHSHGGSHKHGLGFGSDGPPEETRGSSQQILEGVFLHIVADTLGSIGVIISTLLMQWYGWMIADPICSMLIALLIFVRGDRTA</sequence>
<comment type="catalytic activity">
    <reaction evidence="14">
        <text>Zn(2+)(in) = Zn(2+)(out)</text>
        <dbReference type="Rhea" id="RHEA:29351"/>
        <dbReference type="ChEBI" id="CHEBI:29105"/>
    </reaction>
</comment>
<dbReference type="PANTHER" id="PTHR45755">
    <property type="match status" value="1"/>
</dbReference>
<feature type="transmembrane region" description="Helical" evidence="16">
    <location>
        <begin position="69"/>
        <end position="87"/>
    </location>
</feature>
<dbReference type="GO" id="GO:0005794">
    <property type="term" value="C:Golgi apparatus"/>
    <property type="evidence" value="ECO:0007669"/>
    <property type="project" value="UniProtKB-SubCell"/>
</dbReference>
<keyword evidence="11 16" id="KW-0406">Ion transport</keyword>
<dbReference type="GO" id="GO:0016020">
    <property type="term" value="C:membrane"/>
    <property type="evidence" value="ECO:0007669"/>
    <property type="project" value="UniProtKB-SubCell"/>
</dbReference>
<dbReference type="AlphaFoldDB" id="A0AAV7A9L6"/>
<dbReference type="InterPro" id="IPR002524">
    <property type="entry name" value="Cation_efflux"/>
</dbReference>
<reference evidence="19" key="1">
    <citation type="thesis" date="2020" institute="ProQuest LLC" country="789 East Eisenhower Parkway, Ann Arbor, MI, USA">
        <title>Comparative Genomics and Chromosome Evolution.</title>
        <authorList>
            <person name="Mudd A.B."/>
        </authorList>
    </citation>
    <scope>NUCLEOTIDE SEQUENCE</scope>
    <source>
        <strain evidence="19">237g6f4</strain>
        <tissue evidence="19">Blood</tissue>
    </source>
</reference>
<evidence type="ECO:0000256" key="1">
    <source>
        <dbReference type="ARBA" id="ARBA00004141"/>
    </source>
</evidence>
<evidence type="ECO:0000256" key="17">
    <source>
        <dbReference type="SAM" id="MobiDB-lite"/>
    </source>
</evidence>
<dbReference type="InterPro" id="IPR027469">
    <property type="entry name" value="Cation_efflux_TMD_sf"/>
</dbReference>
<evidence type="ECO:0000256" key="10">
    <source>
        <dbReference type="ARBA" id="ARBA00022989"/>
    </source>
</evidence>
<feature type="transmembrane region" description="Helical" evidence="16">
    <location>
        <begin position="284"/>
        <end position="304"/>
    </location>
</feature>
<evidence type="ECO:0000313" key="19">
    <source>
        <dbReference type="EMBL" id="KAG8555975.1"/>
    </source>
</evidence>
<keyword evidence="9" id="KW-0703">Sarcoplasmic reticulum</keyword>
<dbReference type="GO" id="GO:1904257">
    <property type="term" value="P:zinc ion import into Golgi lumen"/>
    <property type="evidence" value="ECO:0007669"/>
    <property type="project" value="TreeGrafter"/>
</dbReference>
<feature type="transmembrane region" description="Helical" evidence="16">
    <location>
        <begin position="99"/>
        <end position="121"/>
    </location>
</feature>
<protein>
    <recommendedName>
        <fullName evidence="16">Zinc transporter</fullName>
    </recommendedName>
</protein>
<dbReference type="GO" id="GO:0006882">
    <property type="term" value="P:intracellular zinc ion homeostasis"/>
    <property type="evidence" value="ECO:0007669"/>
    <property type="project" value="InterPro"/>
</dbReference>
<dbReference type="InterPro" id="IPR058533">
    <property type="entry name" value="Cation_efflux_TM"/>
</dbReference>
<comment type="function">
    <text evidence="15">Zinc ion transporter mediating zinc entry from the cytosol into the lumen of organelles along the secretory pathway. By contributing to zinc ion homeostasis within the early secretory pathway, regulates the activation and folding of enzymes like alkaline phosphatases.</text>
</comment>
<feature type="domain" description="Cation efflux protein transmembrane" evidence="18">
    <location>
        <begin position="38"/>
        <end position="306"/>
    </location>
</feature>
<evidence type="ECO:0000256" key="12">
    <source>
        <dbReference type="ARBA" id="ARBA00023136"/>
    </source>
</evidence>
<comment type="function">
    <text evidence="16">Functions as a zinc transporter.</text>
</comment>
<keyword evidence="16" id="KW-0333">Golgi apparatus</keyword>
<dbReference type="SUPFAM" id="SSF161111">
    <property type="entry name" value="Cation efflux protein transmembrane domain-like"/>
    <property type="match status" value="1"/>
</dbReference>
<dbReference type="GO" id="GO:0016529">
    <property type="term" value="C:sarcoplasmic reticulum"/>
    <property type="evidence" value="ECO:0007669"/>
    <property type="project" value="UniProtKB-SubCell"/>
</dbReference>
<evidence type="ECO:0000256" key="5">
    <source>
        <dbReference type="ARBA" id="ARBA00011182"/>
    </source>
</evidence>
<evidence type="ECO:0000256" key="13">
    <source>
        <dbReference type="ARBA" id="ARBA00023329"/>
    </source>
</evidence>
<keyword evidence="8" id="KW-0864">Zinc transport</keyword>
<evidence type="ECO:0000256" key="15">
    <source>
        <dbReference type="ARBA" id="ARBA00046010"/>
    </source>
</evidence>
<keyword evidence="20" id="KW-1185">Reference proteome</keyword>
<dbReference type="GO" id="GO:0031410">
    <property type="term" value="C:cytoplasmic vesicle"/>
    <property type="evidence" value="ECO:0007669"/>
    <property type="project" value="UniProtKB-SubCell"/>
</dbReference>
<evidence type="ECO:0000256" key="6">
    <source>
        <dbReference type="ARBA" id="ARBA00022448"/>
    </source>
</evidence>
<name>A0AAV7A9L6_ENGPU</name>
<comment type="subunit">
    <text evidence="5 16">Homooligomer.</text>
</comment>
<gene>
    <name evidence="19" type="ORF">GDO81_017884</name>
</gene>
<dbReference type="EMBL" id="WNYA01000009">
    <property type="protein sequence ID" value="KAG8555975.1"/>
    <property type="molecule type" value="Genomic_DNA"/>
</dbReference>
<feature type="region of interest" description="Disordered" evidence="17">
    <location>
        <begin position="166"/>
        <end position="253"/>
    </location>
</feature>